<protein>
    <recommendedName>
        <fullName evidence="1">HMA domain-containing protein</fullName>
    </recommendedName>
</protein>
<dbReference type="PROSITE" id="PS50846">
    <property type="entry name" value="HMA_2"/>
    <property type="match status" value="1"/>
</dbReference>
<comment type="caution">
    <text evidence="2">The sequence shown here is derived from an EMBL/GenBank/DDBJ whole genome shotgun (WGS) entry which is preliminary data.</text>
</comment>
<reference evidence="2" key="2">
    <citation type="submission" date="2020-09" db="EMBL/GenBank/DDBJ databases">
        <authorList>
            <person name="Sun Q."/>
            <person name="Zhou Y."/>
        </authorList>
    </citation>
    <scope>NUCLEOTIDE SEQUENCE</scope>
    <source>
        <strain evidence="2">CGMCC 1.12751</strain>
    </source>
</reference>
<name>A0A917LQW1_9FLAO</name>
<dbReference type="SUPFAM" id="SSF55008">
    <property type="entry name" value="HMA, heavy metal-associated domain"/>
    <property type="match status" value="1"/>
</dbReference>
<proteinExistence type="predicted"/>
<evidence type="ECO:0000313" key="3">
    <source>
        <dbReference type="Proteomes" id="UP000625976"/>
    </source>
</evidence>
<dbReference type="InterPro" id="IPR036163">
    <property type="entry name" value="HMA_dom_sf"/>
</dbReference>
<dbReference type="InterPro" id="IPR006121">
    <property type="entry name" value="HMA_dom"/>
</dbReference>
<dbReference type="Pfam" id="PF00403">
    <property type="entry name" value="HMA"/>
    <property type="match status" value="1"/>
</dbReference>
<accession>A0A917LQW1</accession>
<reference evidence="2" key="1">
    <citation type="journal article" date="2014" name="Int. J. Syst. Evol. Microbiol.">
        <title>Complete genome sequence of Corynebacterium casei LMG S-19264T (=DSM 44701T), isolated from a smear-ripened cheese.</title>
        <authorList>
            <consortium name="US DOE Joint Genome Institute (JGI-PGF)"/>
            <person name="Walter F."/>
            <person name="Albersmeier A."/>
            <person name="Kalinowski J."/>
            <person name="Ruckert C."/>
        </authorList>
    </citation>
    <scope>NUCLEOTIDE SEQUENCE</scope>
    <source>
        <strain evidence="2">CGMCC 1.12751</strain>
    </source>
</reference>
<dbReference type="RefSeq" id="WP_188465041.1">
    <property type="nucleotide sequence ID" value="NZ_BMFQ01000003.1"/>
</dbReference>
<feature type="domain" description="HMA" evidence="1">
    <location>
        <begin position="1"/>
        <end position="66"/>
    </location>
</feature>
<dbReference type="AlphaFoldDB" id="A0A917LQW1"/>
<dbReference type="Proteomes" id="UP000625976">
    <property type="component" value="Unassembled WGS sequence"/>
</dbReference>
<dbReference type="CDD" id="cd00371">
    <property type="entry name" value="HMA"/>
    <property type="match status" value="1"/>
</dbReference>
<keyword evidence="3" id="KW-1185">Reference proteome</keyword>
<evidence type="ECO:0000313" key="2">
    <source>
        <dbReference type="EMBL" id="GGG51276.1"/>
    </source>
</evidence>
<evidence type="ECO:0000259" key="1">
    <source>
        <dbReference type="PROSITE" id="PS50846"/>
    </source>
</evidence>
<dbReference type="EMBL" id="BMFQ01000003">
    <property type="protein sequence ID" value="GGG51276.1"/>
    <property type="molecule type" value="Genomic_DNA"/>
</dbReference>
<dbReference type="GO" id="GO:0046872">
    <property type="term" value="F:metal ion binding"/>
    <property type="evidence" value="ECO:0007669"/>
    <property type="project" value="InterPro"/>
</dbReference>
<sequence>MNTSIIVQNLKCGGCANTITNKLSKIKNISDLEIDIEGSKISFNYLHDDDISLVKETLKKIGYPLDLDQNTIVSKAKSYISCATGKLG</sequence>
<gene>
    <name evidence="2" type="ORF">GCM10010976_23100</name>
</gene>
<organism evidence="2 3">
    <name type="scientific">Bizionia arctica</name>
    <dbReference type="NCBI Taxonomy" id="1495645"/>
    <lineage>
        <taxon>Bacteria</taxon>
        <taxon>Pseudomonadati</taxon>
        <taxon>Bacteroidota</taxon>
        <taxon>Flavobacteriia</taxon>
        <taxon>Flavobacteriales</taxon>
        <taxon>Flavobacteriaceae</taxon>
        <taxon>Bizionia</taxon>
    </lineage>
</organism>
<dbReference type="Gene3D" id="3.30.70.100">
    <property type="match status" value="1"/>
</dbReference>